<dbReference type="PANTHER" id="PTHR43215:SF14">
    <property type="entry name" value="RADIAL SPOKE HEAD 1 HOMOLOG"/>
    <property type="match status" value="1"/>
</dbReference>
<sequence length="272" mass="31126">MNLVKEHDQVYKEYLNFINETIKDVKSIRRTKKFILKKEDVATEKEISQIEGDSSVAEEIEESEIKQKRASSKIYNFSNGDVYIGKMVDGNMDGTGIYTFSTEEGTMEYVGDFKDDMKHGKGIFTFSNGNSYAGGFENDLMNGIGKMIYSSKDEYIGNWKDGQKNGVGIYIWEEGSVYVGEFRNSKMEGYGTCYNKEGKIIYEGEWKNNLVHGKGTYTWQEGKIYTGDFLHGKKHGTGTFYLNNELVYDGTWKFDKPSICNRSLDELFSSKF</sequence>
<protein>
    <recommendedName>
        <fullName evidence="4">MORN motif-containing protein</fullName>
    </recommendedName>
</protein>
<dbReference type="Proteomes" id="UP000215694">
    <property type="component" value="Unassembled WGS sequence"/>
</dbReference>
<keyword evidence="1" id="KW-0677">Repeat</keyword>
<dbReference type="Pfam" id="PF02493">
    <property type="entry name" value="MORN"/>
    <property type="match status" value="8"/>
</dbReference>
<proteinExistence type="predicted"/>
<evidence type="ECO:0000313" key="2">
    <source>
        <dbReference type="EMBL" id="RDY29453.1"/>
    </source>
</evidence>
<evidence type="ECO:0000256" key="1">
    <source>
        <dbReference type="ARBA" id="ARBA00022737"/>
    </source>
</evidence>
<dbReference type="Gene3D" id="2.20.110.10">
    <property type="entry name" value="Histone H3 K4-specific methyltransferase SET7/9 N-terminal domain"/>
    <property type="match status" value="4"/>
</dbReference>
<reference evidence="2 3" key="1">
    <citation type="journal article" date="2017" name="Genome Announc.">
        <title>Draft Genome Sequence of Romboutsia weinsteinii sp. nov. Strain CCRI-19649(T) Isolated from Surface Water.</title>
        <authorList>
            <person name="Maheux A.F."/>
            <person name="Boudreau D.K."/>
            <person name="Berube E."/>
            <person name="Boissinot M."/>
            <person name="Cantin P."/>
            <person name="Raymond F."/>
            <person name="Corbeil J."/>
            <person name="Omar R.F."/>
            <person name="Bergeron M.G."/>
        </authorList>
    </citation>
    <scope>NUCLEOTIDE SEQUENCE [LARGE SCALE GENOMIC DNA]</scope>
    <source>
        <strain evidence="2 3">CCRI-19649</strain>
    </source>
</reference>
<dbReference type="SUPFAM" id="SSF82185">
    <property type="entry name" value="Histone H3 K4-specific methyltransferase SET7/9 N-terminal domain"/>
    <property type="match status" value="2"/>
</dbReference>
<dbReference type="AlphaFoldDB" id="A0A371J9R6"/>
<evidence type="ECO:0008006" key="4">
    <source>
        <dbReference type="Google" id="ProtNLM"/>
    </source>
</evidence>
<comment type="caution">
    <text evidence="2">The sequence shown here is derived from an EMBL/GenBank/DDBJ whole genome shotgun (WGS) entry which is preliminary data.</text>
</comment>
<dbReference type="GO" id="GO:0005829">
    <property type="term" value="C:cytosol"/>
    <property type="evidence" value="ECO:0007669"/>
    <property type="project" value="TreeGrafter"/>
</dbReference>
<dbReference type="EMBL" id="NOJY02000002">
    <property type="protein sequence ID" value="RDY29453.1"/>
    <property type="molecule type" value="Genomic_DNA"/>
</dbReference>
<dbReference type="RefSeq" id="WP_094369197.1">
    <property type="nucleotide sequence ID" value="NZ_NOJY02000002.1"/>
</dbReference>
<gene>
    <name evidence="2" type="ORF">CHL78_001760</name>
</gene>
<name>A0A371J9R6_9FIRM</name>
<dbReference type="SMART" id="SM00698">
    <property type="entry name" value="MORN"/>
    <property type="match status" value="7"/>
</dbReference>
<accession>A0A371J9R6</accession>
<dbReference type="PANTHER" id="PTHR43215">
    <property type="entry name" value="RADIAL SPOKE HEAD 1 HOMOLOG"/>
    <property type="match status" value="1"/>
</dbReference>
<organism evidence="2 3">
    <name type="scientific">Romboutsia weinsteinii</name>
    <dbReference type="NCBI Taxonomy" id="2020949"/>
    <lineage>
        <taxon>Bacteria</taxon>
        <taxon>Bacillati</taxon>
        <taxon>Bacillota</taxon>
        <taxon>Clostridia</taxon>
        <taxon>Peptostreptococcales</taxon>
        <taxon>Peptostreptococcaceae</taxon>
        <taxon>Romboutsia</taxon>
    </lineage>
</organism>
<keyword evidence="3" id="KW-1185">Reference proteome</keyword>
<evidence type="ECO:0000313" key="3">
    <source>
        <dbReference type="Proteomes" id="UP000215694"/>
    </source>
</evidence>
<dbReference type="InterPro" id="IPR003409">
    <property type="entry name" value="MORN"/>
</dbReference>
<dbReference type="OrthoDB" id="7059515at2"/>